<sequence>MKLHVWILLLISISTFIDATSNDSTSAAVKFILSHSTLTRRDISTDSSGILIRKNILSSNMSSALTVTTPQSIPLVSSTTVQYFGNVHNQEFRRNKSVLLEQPLKAKRSAMKEKTMAPECELFSIGSNATKTFSSPGYPDHYTKNMSCVRVLEAPPGYLLRLDFRDHFNIEPSDDCKFDYLEIRDGAHGFSTKIGQYCGHNFPDIITSTGRFLWLHFHSDENIEYEGFKAVYEYIPRPTSAVYDDLECGETLGGFEGFVNETLISQEKLDAVVKNNLPLDCLWMIQVEEDWKIQLSFTDFKLDKPNDCDSNFVDVFGENTDLPSRLRNFCGSMADSSVQSKTNILHIRYFAEAAAIKSSFKILYTAYRDKGKGQCREDEYDCDDHTCIKSYLRCNRRNNCRLLWDEDPTKCEKSNEESEHVFIIVVVFCVMLAVMLIAFIISCMRKILRDHKIIREHIRQSHESKLDELGRHSTKLTKSKENIAMHTLTKIPPPSFDPDSPTSINLIENNSTNHQYYREAITNTNGARNIDSKNNFNLREQEIKNIFGSSYEDDRKDGEMCDMACQTRESLFQPVFKNKVTQSPSPYGLRFSTFGYLDSSTPSPPPPPNIEQTIPGASCPTHSQSGKSTMPHQHQHHHHYHHIHSSTNQSSPEGIDTSAVGTNVRMDELQTMLDDDKHKKILLKRDDTQGRSYSDVRKSAPDVVIIAGCTSSH</sequence>
<protein>
    <submittedName>
        <fullName evidence="8">CLUMA_CG017215, isoform A</fullName>
    </submittedName>
</protein>
<feature type="disulfide bond" evidence="3">
    <location>
        <begin position="375"/>
        <end position="387"/>
    </location>
</feature>
<feature type="signal peptide" evidence="6">
    <location>
        <begin position="1"/>
        <end position="19"/>
    </location>
</feature>
<evidence type="ECO:0000256" key="3">
    <source>
        <dbReference type="PROSITE-ProRule" id="PRU00124"/>
    </source>
</evidence>
<evidence type="ECO:0000313" key="9">
    <source>
        <dbReference type="Proteomes" id="UP000183832"/>
    </source>
</evidence>
<dbReference type="FunFam" id="2.60.120.290:FF:000013">
    <property type="entry name" value="Membrane frizzled-related protein"/>
    <property type="match status" value="1"/>
</dbReference>
<reference evidence="8 9" key="1">
    <citation type="submission" date="2015-04" db="EMBL/GenBank/DDBJ databases">
        <authorList>
            <person name="Syromyatnikov M.Y."/>
            <person name="Popov V.N."/>
        </authorList>
    </citation>
    <scope>NUCLEOTIDE SEQUENCE [LARGE SCALE GENOMIC DNA]</scope>
</reference>
<keyword evidence="1" id="KW-0677">Repeat</keyword>
<dbReference type="PANTHER" id="PTHR24251">
    <property type="entry name" value="OVOCHYMASE-RELATED"/>
    <property type="match status" value="1"/>
</dbReference>
<dbReference type="PROSITE" id="PS01180">
    <property type="entry name" value="CUB"/>
    <property type="match status" value="2"/>
</dbReference>
<dbReference type="InterPro" id="IPR002172">
    <property type="entry name" value="LDrepeatLR_classA_rpt"/>
</dbReference>
<keyword evidence="5" id="KW-0812">Transmembrane</keyword>
<keyword evidence="5" id="KW-1133">Transmembrane helix</keyword>
<evidence type="ECO:0000256" key="2">
    <source>
        <dbReference type="ARBA" id="ARBA00023157"/>
    </source>
</evidence>
<evidence type="ECO:0000256" key="4">
    <source>
        <dbReference type="SAM" id="MobiDB-lite"/>
    </source>
</evidence>
<evidence type="ECO:0000256" key="1">
    <source>
        <dbReference type="ARBA" id="ARBA00022737"/>
    </source>
</evidence>
<evidence type="ECO:0000313" key="8">
    <source>
        <dbReference type="EMBL" id="CRL04102.1"/>
    </source>
</evidence>
<dbReference type="CDD" id="cd00041">
    <property type="entry name" value="CUB"/>
    <property type="match status" value="2"/>
</dbReference>
<feature type="chain" id="PRO_5012791772" evidence="6">
    <location>
        <begin position="20"/>
        <end position="713"/>
    </location>
</feature>
<dbReference type="SMART" id="SM00192">
    <property type="entry name" value="LDLa"/>
    <property type="match status" value="1"/>
</dbReference>
<dbReference type="InterPro" id="IPR000859">
    <property type="entry name" value="CUB_dom"/>
</dbReference>
<name>A0A1J1IY83_9DIPT</name>
<dbReference type="PROSITE" id="PS50068">
    <property type="entry name" value="LDLRA_2"/>
    <property type="match status" value="1"/>
</dbReference>
<evidence type="ECO:0000256" key="5">
    <source>
        <dbReference type="SAM" id="Phobius"/>
    </source>
</evidence>
<feature type="transmembrane region" description="Helical" evidence="5">
    <location>
        <begin position="421"/>
        <end position="444"/>
    </location>
</feature>
<dbReference type="CDD" id="cd00112">
    <property type="entry name" value="LDLa"/>
    <property type="match status" value="1"/>
</dbReference>
<proteinExistence type="predicted"/>
<dbReference type="PANTHER" id="PTHR24251:SF28">
    <property type="entry name" value="NEUROPILIN AND TOLLOID-LIKE, ISOFORM B"/>
    <property type="match status" value="1"/>
</dbReference>
<keyword evidence="2 3" id="KW-1015">Disulfide bond</keyword>
<dbReference type="OrthoDB" id="9971251at2759"/>
<feature type="compositionally biased region" description="Basic residues" evidence="4">
    <location>
        <begin position="633"/>
        <end position="644"/>
    </location>
</feature>
<organism evidence="8 9">
    <name type="scientific">Clunio marinus</name>
    <dbReference type="NCBI Taxonomy" id="568069"/>
    <lineage>
        <taxon>Eukaryota</taxon>
        <taxon>Metazoa</taxon>
        <taxon>Ecdysozoa</taxon>
        <taxon>Arthropoda</taxon>
        <taxon>Hexapoda</taxon>
        <taxon>Insecta</taxon>
        <taxon>Pterygota</taxon>
        <taxon>Neoptera</taxon>
        <taxon>Endopterygota</taxon>
        <taxon>Diptera</taxon>
        <taxon>Nematocera</taxon>
        <taxon>Chironomoidea</taxon>
        <taxon>Chironomidae</taxon>
        <taxon>Clunio</taxon>
    </lineage>
</organism>
<feature type="region of interest" description="Disordered" evidence="4">
    <location>
        <begin position="618"/>
        <end position="658"/>
    </location>
</feature>
<dbReference type="SMART" id="SM00042">
    <property type="entry name" value="CUB"/>
    <property type="match status" value="2"/>
</dbReference>
<dbReference type="Pfam" id="PF00431">
    <property type="entry name" value="CUB"/>
    <property type="match status" value="2"/>
</dbReference>
<feature type="domain" description="CUB" evidence="7">
    <location>
        <begin position="120"/>
        <end position="235"/>
    </location>
</feature>
<evidence type="ECO:0000259" key="7">
    <source>
        <dbReference type="PROSITE" id="PS01180"/>
    </source>
</evidence>
<keyword evidence="5" id="KW-0472">Membrane</keyword>
<comment type="caution">
    <text evidence="3">Lacks conserved residue(s) required for the propagation of feature annotation.</text>
</comment>
<keyword evidence="9" id="KW-1185">Reference proteome</keyword>
<keyword evidence="6" id="KW-0732">Signal</keyword>
<dbReference type="Proteomes" id="UP000183832">
    <property type="component" value="Unassembled WGS sequence"/>
</dbReference>
<dbReference type="AlphaFoldDB" id="A0A1J1IY83"/>
<gene>
    <name evidence="8" type="ORF">CLUMA_CG017215</name>
</gene>
<dbReference type="Gene3D" id="2.60.120.290">
    <property type="entry name" value="Spermadhesin, CUB domain"/>
    <property type="match status" value="2"/>
</dbReference>
<feature type="compositionally biased region" description="Polar residues" evidence="4">
    <location>
        <begin position="620"/>
        <end position="631"/>
    </location>
</feature>
<feature type="domain" description="CUB" evidence="7">
    <location>
        <begin position="248"/>
        <end position="367"/>
    </location>
</feature>
<evidence type="ECO:0000256" key="6">
    <source>
        <dbReference type="SAM" id="SignalP"/>
    </source>
</evidence>
<dbReference type="Gene3D" id="2.40.128.620">
    <property type="match status" value="1"/>
</dbReference>
<feature type="disulfide bond" evidence="3">
    <location>
        <begin position="382"/>
        <end position="400"/>
    </location>
</feature>
<dbReference type="EMBL" id="CVRI01000061">
    <property type="protein sequence ID" value="CRL04102.1"/>
    <property type="molecule type" value="Genomic_DNA"/>
</dbReference>
<dbReference type="InterPro" id="IPR035914">
    <property type="entry name" value="Sperma_CUB_dom_sf"/>
</dbReference>
<accession>A0A1J1IY83</accession>
<dbReference type="SUPFAM" id="SSF49854">
    <property type="entry name" value="Spermadhesin, CUB domain"/>
    <property type="match status" value="2"/>
</dbReference>